<dbReference type="GO" id="GO:0016787">
    <property type="term" value="F:hydrolase activity"/>
    <property type="evidence" value="ECO:0007669"/>
    <property type="project" value="UniProtKB-KW"/>
</dbReference>
<proteinExistence type="predicted"/>
<feature type="domain" description="UFSP1/2/DUB catalytic" evidence="3">
    <location>
        <begin position="218"/>
        <end position="411"/>
    </location>
</feature>
<keyword evidence="1" id="KW-0378">Hydrolase</keyword>
<organism evidence="4 5">
    <name type="scientific">Kwoniella newhampshirensis</name>
    <dbReference type="NCBI Taxonomy" id="1651941"/>
    <lineage>
        <taxon>Eukaryota</taxon>
        <taxon>Fungi</taxon>
        <taxon>Dikarya</taxon>
        <taxon>Basidiomycota</taxon>
        <taxon>Agaricomycotina</taxon>
        <taxon>Tremellomycetes</taxon>
        <taxon>Tremellales</taxon>
        <taxon>Cryptococcaceae</taxon>
        <taxon>Kwoniella</taxon>
    </lineage>
</organism>
<reference evidence="4 5" key="1">
    <citation type="journal article" date="2024" name="bioRxiv">
        <title>Comparative genomics of Cryptococcus and Kwoniella reveals pathogenesis evolution and contrasting karyotype dynamics via intercentromeric recombination or chromosome fusion.</title>
        <authorList>
            <person name="Coelho M.A."/>
            <person name="David-Palma M."/>
            <person name="Shea T."/>
            <person name="Bowers K."/>
            <person name="McGinley-Smith S."/>
            <person name="Mohammad A.W."/>
            <person name="Gnirke A."/>
            <person name="Yurkov A.M."/>
            <person name="Nowrousian M."/>
            <person name="Sun S."/>
            <person name="Cuomo C.A."/>
            <person name="Heitman J."/>
        </authorList>
    </citation>
    <scope>NUCLEOTIDE SEQUENCE [LARGE SCALE GENOMIC DNA]</scope>
    <source>
        <strain evidence="4 5">CBS 13917</strain>
    </source>
</reference>
<protein>
    <recommendedName>
        <fullName evidence="3">UFSP1/2/DUB catalytic domain-containing protein</fullName>
    </recommendedName>
</protein>
<name>A0AAW0YKV6_9TREE</name>
<sequence length="578" mass="63768">MPTCPVCGQEQNADDTAFSHHVNSHFGAQEDAGPSRRPISNSSSDTDVGLRNDSAGQLDTCPVCSFPLAFLTPVESSTHLNSCLDTTSQPQSLKRYGTRSSLGKAEDDCMLDDLESDYDYANVEHQVRADDEWAVEAEWDGPAKPGGWSDWVGRKVEKGDKWWDPMNGSTNASDIPSNFSPGVMSVLASTVRTAAHQDIARHAVLCRDTVHIKGVWAFDMGWGCGYRNALMALSAILSVPAYRPLFARENNGAEPGVRRVQGWLEEAWREGYDPEGRAQLKGKVLGSRKWIGPSDLYAMFTYKGIPCEIYDFPKPKDGKSSGRTAHIALQQWVRAYFSESKRSSPKTSAFDVLMRANTDVSGRGAVVRMTDKFPLILQHSGHSRTIVGYEENARGEVNLLLFDPGRSMPKDIRIAGLSDLGYQRAKVSQPLIDTPPVTAAPTAPGILRKRSSQSTHQTRPFSPPFTNGRAEIIESDQFQVESSAGEVDHMRGGTRKDSLVQSDEEVSPSGWVRKKTTARDNESNTTSSPVKTLHYFRVNLGNLSKHTQYQILAFTGGPVLSQRERESRKVVRSTVVWA</sequence>
<feature type="region of interest" description="Disordered" evidence="2">
    <location>
        <begin position="448"/>
        <end position="528"/>
    </location>
</feature>
<dbReference type="Gene3D" id="3.90.70.130">
    <property type="match status" value="1"/>
</dbReference>
<gene>
    <name evidence="4" type="ORF">IAR55_003840</name>
</gene>
<feature type="region of interest" description="Disordered" evidence="2">
    <location>
        <begin position="26"/>
        <end position="51"/>
    </location>
</feature>
<dbReference type="RefSeq" id="XP_066802325.1">
    <property type="nucleotide sequence ID" value="XM_066946946.1"/>
</dbReference>
<dbReference type="InterPro" id="IPR012462">
    <property type="entry name" value="UFSP1/2_DUB_cat"/>
</dbReference>
<comment type="caution">
    <text evidence="4">The sequence shown here is derived from an EMBL/GenBank/DDBJ whole genome shotgun (WGS) entry which is preliminary data.</text>
</comment>
<accession>A0AAW0YKV6</accession>
<evidence type="ECO:0000259" key="3">
    <source>
        <dbReference type="Pfam" id="PF07910"/>
    </source>
</evidence>
<dbReference type="Proteomes" id="UP001388673">
    <property type="component" value="Unassembled WGS sequence"/>
</dbReference>
<keyword evidence="5" id="KW-1185">Reference proteome</keyword>
<evidence type="ECO:0000256" key="2">
    <source>
        <dbReference type="SAM" id="MobiDB-lite"/>
    </source>
</evidence>
<dbReference type="KEGG" id="kne:92181098"/>
<dbReference type="AlphaFoldDB" id="A0AAW0YKV6"/>
<dbReference type="GeneID" id="92181098"/>
<dbReference type="EMBL" id="JBCAWK010000007">
    <property type="protein sequence ID" value="KAK8853139.1"/>
    <property type="molecule type" value="Genomic_DNA"/>
</dbReference>
<evidence type="ECO:0000313" key="5">
    <source>
        <dbReference type="Proteomes" id="UP001388673"/>
    </source>
</evidence>
<evidence type="ECO:0000256" key="1">
    <source>
        <dbReference type="ARBA" id="ARBA00022801"/>
    </source>
</evidence>
<feature type="compositionally biased region" description="Basic and acidic residues" evidence="2">
    <location>
        <begin position="486"/>
        <end position="498"/>
    </location>
</feature>
<dbReference type="Pfam" id="PF07910">
    <property type="entry name" value="Peptidase_C78"/>
    <property type="match status" value="1"/>
</dbReference>
<evidence type="ECO:0000313" key="4">
    <source>
        <dbReference type="EMBL" id="KAK8853139.1"/>
    </source>
</evidence>